<dbReference type="PANTHER" id="PTHR30093">
    <property type="entry name" value="GENERAL SECRETION PATHWAY PROTEIN G"/>
    <property type="match status" value="1"/>
</dbReference>
<reference evidence="2" key="1">
    <citation type="submission" date="2019-08" db="EMBL/GenBank/DDBJ databases">
        <authorList>
            <person name="Kucharzyk K."/>
            <person name="Murdoch R.W."/>
            <person name="Higgins S."/>
            <person name="Loffler F."/>
        </authorList>
    </citation>
    <scope>NUCLEOTIDE SEQUENCE</scope>
</reference>
<gene>
    <name evidence="2" type="ORF">SDC9_94387</name>
</gene>
<sequence>MSFGEATAPRFRRGPFTLLELLVVIAVIAILAAILLPTLAAAKESQRRVQCKLIVGGYGKALQLYTADYKECLPSITAVGIPHAFDFRYFWELLRDYYSIDTPDYYIDNFLPPTASTAGFRIPTAVLCQAAQLSYLTALSTLETQKLYQGRMSRGGAYQVALFSQDLNETLYPRHLSRIEAPDAYFFMEDAGFNDRTDDREYPYWRCEQLLDGHYFWAHGCYYNVGFLDGHVDGFPRKRRDYSTAATLDRMLRPE</sequence>
<dbReference type="PANTHER" id="PTHR30093:SF2">
    <property type="entry name" value="TYPE II SECRETION SYSTEM PROTEIN H"/>
    <property type="match status" value="1"/>
</dbReference>
<comment type="caution">
    <text evidence="2">The sequence shown here is derived from an EMBL/GenBank/DDBJ whole genome shotgun (WGS) entry which is preliminary data.</text>
</comment>
<protein>
    <recommendedName>
        <fullName evidence="3">Type II secretion system protein G</fullName>
    </recommendedName>
</protein>
<name>A0A645A3B0_9ZZZZ</name>
<dbReference type="Gene3D" id="3.30.700.10">
    <property type="entry name" value="Glycoprotein, Type 4 Pilin"/>
    <property type="match status" value="1"/>
</dbReference>
<evidence type="ECO:0008006" key="3">
    <source>
        <dbReference type="Google" id="ProtNLM"/>
    </source>
</evidence>
<keyword evidence="1" id="KW-1133">Transmembrane helix</keyword>
<keyword evidence="1" id="KW-0812">Transmembrane</keyword>
<dbReference type="SUPFAM" id="SSF54523">
    <property type="entry name" value="Pili subunits"/>
    <property type="match status" value="1"/>
</dbReference>
<dbReference type="EMBL" id="VSSQ01011772">
    <property type="protein sequence ID" value="MPM47675.1"/>
    <property type="molecule type" value="Genomic_DNA"/>
</dbReference>
<dbReference type="InterPro" id="IPR012902">
    <property type="entry name" value="N_methyl_site"/>
</dbReference>
<dbReference type="NCBIfam" id="TIGR02532">
    <property type="entry name" value="IV_pilin_GFxxxE"/>
    <property type="match status" value="1"/>
</dbReference>
<feature type="transmembrane region" description="Helical" evidence="1">
    <location>
        <begin position="21"/>
        <end position="42"/>
    </location>
</feature>
<keyword evidence="1" id="KW-0472">Membrane</keyword>
<evidence type="ECO:0000313" key="2">
    <source>
        <dbReference type="EMBL" id="MPM47675.1"/>
    </source>
</evidence>
<dbReference type="InterPro" id="IPR045584">
    <property type="entry name" value="Pilin-like"/>
</dbReference>
<proteinExistence type="predicted"/>
<accession>A0A645A3B0</accession>
<dbReference type="AlphaFoldDB" id="A0A645A3B0"/>
<organism evidence="2">
    <name type="scientific">bioreactor metagenome</name>
    <dbReference type="NCBI Taxonomy" id="1076179"/>
    <lineage>
        <taxon>unclassified sequences</taxon>
        <taxon>metagenomes</taxon>
        <taxon>ecological metagenomes</taxon>
    </lineage>
</organism>
<evidence type="ECO:0000256" key="1">
    <source>
        <dbReference type="SAM" id="Phobius"/>
    </source>
</evidence>